<evidence type="ECO:0000313" key="1">
    <source>
        <dbReference type="EMBL" id="KAJ6612024.1"/>
    </source>
</evidence>
<organism evidence="1 2">
    <name type="scientific">Pseudolycoriella hygida</name>
    <dbReference type="NCBI Taxonomy" id="35572"/>
    <lineage>
        <taxon>Eukaryota</taxon>
        <taxon>Metazoa</taxon>
        <taxon>Ecdysozoa</taxon>
        <taxon>Arthropoda</taxon>
        <taxon>Hexapoda</taxon>
        <taxon>Insecta</taxon>
        <taxon>Pterygota</taxon>
        <taxon>Neoptera</taxon>
        <taxon>Endopterygota</taxon>
        <taxon>Diptera</taxon>
        <taxon>Nematocera</taxon>
        <taxon>Sciaroidea</taxon>
        <taxon>Sciaridae</taxon>
        <taxon>Pseudolycoriella</taxon>
    </lineage>
</organism>
<dbReference type="Proteomes" id="UP001151699">
    <property type="component" value="Unassembled WGS sequence"/>
</dbReference>
<keyword evidence="2" id="KW-1185">Reference proteome</keyword>
<gene>
    <name evidence="1" type="ORF">Bhyg_17844</name>
</gene>
<protein>
    <submittedName>
        <fullName evidence="1">Uncharacterized protein</fullName>
    </submittedName>
</protein>
<feature type="non-terminal residue" evidence="1">
    <location>
        <position position="1"/>
    </location>
</feature>
<proteinExistence type="predicted"/>
<dbReference type="AlphaFoldDB" id="A0A9Q0MIC2"/>
<comment type="caution">
    <text evidence="1">The sequence shown here is derived from an EMBL/GenBank/DDBJ whole genome shotgun (WGS) entry which is preliminary data.</text>
</comment>
<reference evidence="1" key="1">
    <citation type="submission" date="2022-07" db="EMBL/GenBank/DDBJ databases">
        <authorList>
            <person name="Trinca V."/>
            <person name="Uliana J.V.C."/>
            <person name="Torres T.T."/>
            <person name="Ward R.J."/>
            <person name="Monesi N."/>
        </authorList>
    </citation>
    <scope>NUCLEOTIDE SEQUENCE</scope>
    <source>
        <strain evidence="1">HSMRA1968</strain>
        <tissue evidence="1">Whole embryos</tissue>
    </source>
</reference>
<dbReference type="EMBL" id="WJQU01004980">
    <property type="protein sequence ID" value="KAJ6612024.1"/>
    <property type="molecule type" value="Genomic_DNA"/>
</dbReference>
<name>A0A9Q0MIC2_9DIPT</name>
<sequence length="188" mass="21583">MESDLDVVNSALKELLKKKKLYRLSIELSDHFTGDLTGICKYQAVRTLTGLSILMNISQIKEDDQFYESLGEFPSHDVRELYIDFVPYVFLFKAIRDFVRQSPGMTPNTLKHFKSHHIKEMEEITKWPLTIYVRARHSYSVESERFGKMSLINLKSVDAINCLGESAVFLDEFSDCDVAANGINSDML</sequence>
<accession>A0A9Q0MIC2</accession>
<evidence type="ECO:0000313" key="2">
    <source>
        <dbReference type="Proteomes" id="UP001151699"/>
    </source>
</evidence>